<dbReference type="EMBL" id="DWUP01000097">
    <property type="protein sequence ID" value="HJD53009.1"/>
    <property type="molecule type" value="Genomic_DNA"/>
</dbReference>
<comment type="caution">
    <text evidence="1">The sequence shown here is derived from an EMBL/GenBank/DDBJ whole genome shotgun (WGS) entry which is preliminary data.</text>
</comment>
<proteinExistence type="predicted"/>
<reference evidence="1" key="2">
    <citation type="submission" date="2021-04" db="EMBL/GenBank/DDBJ databases">
        <authorList>
            <person name="Gilroy R."/>
        </authorList>
    </citation>
    <scope>NUCLEOTIDE SEQUENCE</scope>
    <source>
        <strain evidence="1">MalCec1-1739</strain>
    </source>
</reference>
<accession>A0A9D2UIJ0</accession>
<sequence length="300" mass="34094">MSSKLSITINSGRGQALPALCRYCTLALITIALCSCGNDTETDGGTPVVKVYGHTLYVDDVEHIVPDGLSPADSAQFVADYAKRWAEEILFYEKAKSNVADDGMIEKLVEDYRKNLVINYYQNRLIDEHLDGIISDDSVRAYYGRNHESLRMDRPVMKGVFIKLRKDSRYIKTARQLISRHDKRDELERLSLKAAAGYLYFRDQWMEPDAVADRSPFGPQLETMDRGGTMLETTDSSYTYLFYIDSLLPKGSEMPYGLAEKSIRETIRNEQKVAFIRSVKDDIYRSATEAGKVIYSTPQQ</sequence>
<gene>
    <name evidence="1" type="ORF">IAA93_04715</name>
</gene>
<evidence type="ECO:0000313" key="2">
    <source>
        <dbReference type="Proteomes" id="UP000787625"/>
    </source>
</evidence>
<protein>
    <recommendedName>
        <fullName evidence="3">Peptidyl-prolyl cis-trans isomerase</fullName>
    </recommendedName>
</protein>
<organism evidence="1 2">
    <name type="scientific">Candidatus Avibacteroides avistercoris</name>
    <dbReference type="NCBI Taxonomy" id="2840690"/>
    <lineage>
        <taxon>Bacteria</taxon>
        <taxon>Pseudomonadati</taxon>
        <taxon>Bacteroidota</taxon>
        <taxon>Bacteroidia</taxon>
        <taxon>Bacteroidales</taxon>
        <taxon>Bacteroidaceae</taxon>
        <taxon>Bacteroidaceae incertae sedis</taxon>
        <taxon>Candidatus Avibacteroides</taxon>
    </lineage>
</organism>
<reference evidence="1" key="1">
    <citation type="journal article" date="2021" name="PeerJ">
        <title>Extensive microbial diversity within the chicken gut microbiome revealed by metagenomics and culture.</title>
        <authorList>
            <person name="Gilroy R."/>
            <person name="Ravi A."/>
            <person name="Getino M."/>
            <person name="Pursley I."/>
            <person name="Horton D.L."/>
            <person name="Alikhan N.F."/>
            <person name="Baker D."/>
            <person name="Gharbi K."/>
            <person name="Hall N."/>
            <person name="Watson M."/>
            <person name="Adriaenssens E.M."/>
            <person name="Foster-Nyarko E."/>
            <person name="Jarju S."/>
            <person name="Secka A."/>
            <person name="Antonio M."/>
            <person name="Oren A."/>
            <person name="Chaudhuri R.R."/>
            <person name="La Ragione R."/>
            <person name="Hildebrand F."/>
            <person name="Pallen M.J."/>
        </authorList>
    </citation>
    <scope>NUCLEOTIDE SEQUENCE</scope>
    <source>
        <strain evidence="1">MalCec1-1739</strain>
    </source>
</reference>
<dbReference type="AlphaFoldDB" id="A0A9D2UIJ0"/>
<dbReference type="Proteomes" id="UP000787625">
    <property type="component" value="Unassembled WGS sequence"/>
</dbReference>
<name>A0A9D2UIJ0_9BACT</name>
<evidence type="ECO:0000313" key="1">
    <source>
        <dbReference type="EMBL" id="HJD53009.1"/>
    </source>
</evidence>
<evidence type="ECO:0008006" key="3">
    <source>
        <dbReference type="Google" id="ProtNLM"/>
    </source>
</evidence>